<dbReference type="EnsemblMetazoa" id="ASIC010612-RA">
    <property type="protein sequence ID" value="ASIC010612-PA"/>
    <property type="gene ID" value="ASIC010612"/>
</dbReference>
<dbReference type="AlphaFoldDB" id="A0A084VY15"/>
<reference evidence="1 3" key="1">
    <citation type="journal article" date="2014" name="BMC Genomics">
        <title>Genome sequence of Anopheles sinensis provides insight into genetics basis of mosquito competence for malaria parasites.</title>
        <authorList>
            <person name="Zhou D."/>
            <person name="Zhang D."/>
            <person name="Ding G."/>
            <person name="Shi L."/>
            <person name="Hou Q."/>
            <person name="Ye Y."/>
            <person name="Xu Y."/>
            <person name="Zhou H."/>
            <person name="Xiong C."/>
            <person name="Li S."/>
            <person name="Yu J."/>
            <person name="Hong S."/>
            <person name="Yu X."/>
            <person name="Zou P."/>
            <person name="Chen C."/>
            <person name="Chang X."/>
            <person name="Wang W."/>
            <person name="Lv Y."/>
            <person name="Sun Y."/>
            <person name="Ma L."/>
            <person name="Shen B."/>
            <person name="Zhu C."/>
        </authorList>
    </citation>
    <scope>NUCLEOTIDE SEQUENCE [LARGE SCALE GENOMIC DNA]</scope>
</reference>
<dbReference type="Proteomes" id="UP000030765">
    <property type="component" value="Unassembled WGS sequence"/>
</dbReference>
<accession>A0A084VY15</accession>
<dbReference type="EMBL" id="ATLV01018244">
    <property type="status" value="NOT_ANNOTATED_CDS"/>
    <property type="molecule type" value="Genomic_DNA"/>
</dbReference>
<organism evidence="1">
    <name type="scientific">Anopheles sinensis</name>
    <name type="common">Mosquito</name>
    <dbReference type="NCBI Taxonomy" id="74873"/>
    <lineage>
        <taxon>Eukaryota</taxon>
        <taxon>Metazoa</taxon>
        <taxon>Ecdysozoa</taxon>
        <taxon>Arthropoda</taxon>
        <taxon>Hexapoda</taxon>
        <taxon>Insecta</taxon>
        <taxon>Pterygota</taxon>
        <taxon>Neoptera</taxon>
        <taxon>Endopterygota</taxon>
        <taxon>Diptera</taxon>
        <taxon>Nematocera</taxon>
        <taxon>Culicoidea</taxon>
        <taxon>Culicidae</taxon>
        <taxon>Anophelinae</taxon>
        <taxon>Anopheles</taxon>
    </lineage>
</organism>
<gene>
    <name evidence="1" type="ORF">ZHAS_00010612</name>
</gene>
<sequence>MHPPERTMAVPKVLSSSLDLLGCSICIFPPATPPVNGVAIWETARPGNTCIHRHSSACLDIDLYRPDGGDWEIPAATQDLSITHPEGGQSFLVSCGMDAWALLATYDLLSIEFDESTNEPVATTAHEEFVLVDLPPWRACGRYGNGSSHFNTPPEQSF</sequence>
<proteinExistence type="predicted"/>
<evidence type="ECO:0000313" key="1">
    <source>
        <dbReference type="EMBL" id="KFB42859.1"/>
    </source>
</evidence>
<keyword evidence="3" id="KW-1185">Reference proteome</keyword>
<evidence type="ECO:0000313" key="2">
    <source>
        <dbReference type="EnsemblMetazoa" id="ASIC010612-PA"/>
    </source>
</evidence>
<evidence type="ECO:0000313" key="3">
    <source>
        <dbReference type="Proteomes" id="UP000030765"/>
    </source>
</evidence>
<dbReference type="EMBL" id="KE525226">
    <property type="protein sequence ID" value="KFB42859.1"/>
    <property type="molecule type" value="Genomic_DNA"/>
</dbReference>
<name>A0A084VY15_ANOSI</name>
<dbReference type="VEuPathDB" id="VectorBase:ASIC010612"/>
<protein>
    <submittedName>
        <fullName evidence="1 2">Transketolase</fullName>
    </submittedName>
</protein>
<reference evidence="2" key="2">
    <citation type="submission" date="2020-05" db="UniProtKB">
        <authorList>
            <consortium name="EnsemblMetazoa"/>
        </authorList>
    </citation>
    <scope>IDENTIFICATION</scope>
</reference>